<comment type="similarity">
    <text evidence="11">Belongs to the class I-like SAM-binding methyltransferase superfamily. RsmB/NOP family.</text>
</comment>
<evidence type="ECO:0000256" key="5">
    <source>
        <dbReference type="ARBA" id="ARBA00022691"/>
    </source>
</evidence>
<dbReference type="OrthoDB" id="427002at2759"/>
<dbReference type="PRINTS" id="PR02008">
    <property type="entry name" value="RCMTFAMILY"/>
</dbReference>
<comment type="subcellular location">
    <subcellularLocation>
        <location evidence="1">Mitochondrion</location>
    </subcellularLocation>
</comment>
<gene>
    <name evidence="13" type="ORF">STCU_07509</name>
</gene>
<feature type="binding site" evidence="11">
    <location>
        <position position="154"/>
    </location>
    <ligand>
        <name>S-adenosyl-L-methionine</name>
        <dbReference type="ChEBI" id="CHEBI:59789"/>
    </ligand>
</feature>
<evidence type="ECO:0000256" key="10">
    <source>
        <dbReference type="ARBA" id="ARBA00049302"/>
    </source>
</evidence>
<feature type="binding site" evidence="11">
    <location>
        <position position="200"/>
    </location>
    <ligand>
        <name>S-adenosyl-L-methionine</name>
        <dbReference type="ChEBI" id="CHEBI:59789"/>
    </ligand>
</feature>
<evidence type="ECO:0000256" key="3">
    <source>
        <dbReference type="ARBA" id="ARBA00022603"/>
    </source>
</evidence>
<feature type="domain" description="SAM-dependent MTase RsmB/NOP-type" evidence="12">
    <location>
        <begin position="32"/>
        <end position="319"/>
    </location>
</feature>
<keyword evidence="3 11" id="KW-0489">Methyltransferase</keyword>
<reference evidence="13 14" key="1">
    <citation type="journal article" date="2013" name="PLoS ONE">
        <title>Predicting the Proteins of Angomonas deanei, Strigomonas culicis and Their Respective Endosymbionts Reveals New Aspects of the Trypanosomatidae Family.</title>
        <authorList>
            <person name="Motta M.C."/>
            <person name="Martins A.C."/>
            <person name="de Souza S.S."/>
            <person name="Catta-Preta C.M."/>
            <person name="Silva R."/>
            <person name="Klein C.C."/>
            <person name="de Almeida L.G."/>
            <person name="de Lima Cunha O."/>
            <person name="Ciapina L.P."/>
            <person name="Brocchi M."/>
            <person name="Colabardini A.C."/>
            <person name="de Araujo Lima B."/>
            <person name="Machado C.R."/>
            <person name="de Almeida Soares C.M."/>
            <person name="Probst C.M."/>
            <person name="de Menezes C.B."/>
            <person name="Thompson C.E."/>
            <person name="Bartholomeu D.C."/>
            <person name="Gradia D.F."/>
            <person name="Pavoni D.P."/>
            <person name="Grisard E.C."/>
            <person name="Fantinatti-Garboggini F."/>
            <person name="Marchini F.K."/>
            <person name="Rodrigues-Luiz G.F."/>
            <person name="Wagner G."/>
            <person name="Goldman G.H."/>
            <person name="Fietto J.L."/>
            <person name="Elias M.C."/>
            <person name="Goldman M.H."/>
            <person name="Sagot M.F."/>
            <person name="Pereira M."/>
            <person name="Stoco P.H."/>
            <person name="de Mendonca-Neto R.P."/>
            <person name="Teixeira S.M."/>
            <person name="Maciel T.E."/>
            <person name="de Oliveira Mendes T.A."/>
            <person name="Urmenyi T.P."/>
            <person name="de Souza W."/>
            <person name="Schenkman S."/>
            <person name="de Vasconcelos A.T."/>
        </authorList>
    </citation>
    <scope>NUCLEOTIDE SEQUENCE [LARGE SCALE GENOMIC DNA]</scope>
</reference>
<dbReference type="GO" id="GO:0031167">
    <property type="term" value="P:rRNA methylation"/>
    <property type="evidence" value="ECO:0007669"/>
    <property type="project" value="TreeGrafter"/>
</dbReference>
<dbReference type="SUPFAM" id="SSF53335">
    <property type="entry name" value="S-adenosyl-L-methionine-dependent methyltransferases"/>
    <property type="match status" value="1"/>
</dbReference>
<keyword evidence="5 11" id="KW-0949">S-adenosyl-L-methionine</keyword>
<dbReference type="Gene3D" id="3.40.50.150">
    <property type="entry name" value="Vaccinia Virus protein VP39"/>
    <property type="match status" value="1"/>
</dbReference>
<dbReference type="GO" id="GO:0008173">
    <property type="term" value="F:RNA methyltransferase activity"/>
    <property type="evidence" value="ECO:0007669"/>
    <property type="project" value="InterPro"/>
</dbReference>
<dbReference type="PANTHER" id="PTHR22808">
    <property type="entry name" value="NCL1 YEAST -RELATED NOL1/NOP2/FMU SUN DOMAIN-CONTAINING"/>
    <property type="match status" value="1"/>
</dbReference>
<evidence type="ECO:0000313" key="14">
    <source>
        <dbReference type="Proteomes" id="UP000015354"/>
    </source>
</evidence>
<dbReference type="Pfam" id="PF01189">
    <property type="entry name" value="Methyltr_RsmB-F"/>
    <property type="match status" value="1"/>
</dbReference>
<evidence type="ECO:0000256" key="6">
    <source>
        <dbReference type="ARBA" id="ARBA00022884"/>
    </source>
</evidence>
<keyword evidence="6 11" id="KW-0694">RNA-binding</keyword>
<sequence length="338" mass="37732">MPPKKKTKEAAPKNSTPAHRKFRNFEEFYSDAYGARWPALKETLLVDAKKVALWNRFCTLPRQEVLEGLVRVDPDGLCAAYAPKAKADSYIERPPEDEFSVKGYYILDYASLLVVEQLQVGAFDKVLDMCAAPGGKSIAIAQFLSMDGNLCANEAKPARCTRLRRNLKDYVPVNYVPHEVSQRDAQTWYAPQSFTRVLVDAPCSSERHLLLQAAEGDTQGLRAWNEGSSQSCAALQRTLLLRALETVQVGGRVVYSTCSLSPLENDGVVREALRCTRCEVRVSAITGMRLGEATAYGWLLLPDKAEGWGPIYMCAFEKVAEKREMRFSESSEEDEEDA</sequence>
<evidence type="ECO:0000313" key="13">
    <source>
        <dbReference type="EMBL" id="EPY23731.1"/>
    </source>
</evidence>
<dbReference type="CDD" id="cd02440">
    <property type="entry name" value="AdoMet_MTases"/>
    <property type="match status" value="1"/>
</dbReference>
<dbReference type="PROSITE" id="PS51686">
    <property type="entry name" value="SAM_MT_RSMB_NOP"/>
    <property type="match status" value="1"/>
</dbReference>
<keyword evidence="2" id="KW-0698">rRNA processing</keyword>
<name>S9V9S8_9TRYP</name>
<dbReference type="InterPro" id="IPR023267">
    <property type="entry name" value="RCMT"/>
</dbReference>
<organism evidence="13 14">
    <name type="scientific">Strigomonas culicis</name>
    <dbReference type="NCBI Taxonomy" id="28005"/>
    <lineage>
        <taxon>Eukaryota</taxon>
        <taxon>Discoba</taxon>
        <taxon>Euglenozoa</taxon>
        <taxon>Kinetoplastea</taxon>
        <taxon>Metakinetoplastina</taxon>
        <taxon>Trypanosomatida</taxon>
        <taxon>Trypanosomatidae</taxon>
        <taxon>Strigomonadinae</taxon>
        <taxon>Strigomonas</taxon>
    </lineage>
</organism>
<evidence type="ECO:0000256" key="2">
    <source>
        <dbReference type="ARBA" id="ARBA00022552"/>
    </source>
</evidence>
<dbReference type="InterPro" id="IPR029063">
    <property type="entry name" value="SAM-dependent_MTases_sf"/>
</dbReference>
<dbReference type="InterPro" id="IPR001678">
    <property type="entry name" value="MeTrfase_RsmB-F_NOP2_dom"/>
</dbReference>
<keyword evidence="14" id="KW-1185">Reference proteome</keyword>
<feature type="active site" description="Nucleophile" evidence="11">
    <location>
        <position position="258"/>
    </location>
</feature>
<dbReference type="AlphaFoldDB" id="S9V9S8"/>
<evidence type="ECO:0000256" key="8">
    <source>
        <dbReference type="ARBA" id="ARBA00023128"/>
    </source>
</evidence>
<evidence type="ECO:0000256" key="11">
    <source>
        <dbReference type="PROSITE-ProRule" id="PRU01023"/>
    </source>
</evidence>
<protein>
    <recommendedName>
        <fullName evidence="9">NOL1/NOP2/Sun domain family member 4</fullName>
    </recommendedName>
</protein>
<dbReference type="GO" id="GO:0003723">
    <property type="term" value="F:RNA binding"/>
    <property type="evidence" value="ECO:0007669"/>
    <property type="project" value="UniProtKB-UniRule"/>
</dbReference>
<evidence type="ECO:0000259" key="12">
    <source>
        <dbReference type="PROSITE" id="PS51686"/>
    </source>
</evidence>
<feature type="binding site" evidence="11">
    <location>
        <begin position="130"/>
        <end position="136"/>
    </location>
    <ligand>
        <name>S-adenosyl-L-methionine</name>
        <dbReference type="ChEBI" id="CHEBI:59789"/>
    </ligand>
</feature>
<comment type="caution">
    <text evidence="13">The sequence shown here is derived from an EMBL/GenBank/DDBJ whole genome shotgun (WGS) entry which is preliminary data.</text>
</comment>
<keyword evidence="4 11" id="KW-0808">Transferase</keyword>
<evidence type="ECO:0000256" key="7">
    <source>
        <dbReference type="ARBA" id="ARBA00022946"/>
    </source>
</evidence>
<keyword evidence="8" id="KW-0496">Mitochondrion</keyword>
<proteinExistence type="inferred from homology"/>
<dbReference type="GO" id="GO:0005762">
    <property type="term" value="C:mitochondrial large ribosomal subunit"/>
    <property type="evidence" value="ECO:0007669"/>
    <property type="project" value="TreeGrafter"/>
</dbReference>
<feature type="binding site" evidence="11">
    <location>
        <position position="184"/>
    </location>
    <ligand>
        <name>S-adenosyl-L-methionine</name>
        <dbReference type="ChEBI" id="CHEBI:59789"/>
    </ligand>
</feature>
<dbReference type="EMBL" id="ATMH01007509">
    <property type="protein sequence ID" value="EPY23731.1"/>
    <property type="molecule type" value="Genomic_DNA"/>
</dbReference>
<dbReference type="Proteomes" id="UP000015354">
    <property type="component" value="Unassembled WGS sequence"/>
</dbReference>
<dbReference type="InterPro" id="IPR049560">
    <property type="entry name" value="MeTrfase_RsmB-F_NOP2_cat"/>
</dbReference>
<evidence type="ECO:0000256" key="1">
    <source>
        <dbReference type="ARBA" id="ARBA00004173"/>
    </source>
</evidence>
<accession>S9V9S8</accession>
<dbReference type="PANTHER" id="PTHR22808:SF3">
    <property type="entry name" value="5-METHYLCYTOSINE RRNA METHYLTRANSFERASE NSUN4"/>
    <property type="match status" value="1"/>
</dbReference>
<keyword evidence="7" id="KW-0809">Transit peptide</keyword>
<comment type="catalytic activity">
    <reaction evidence="10">
        <text>a cytidine in rRNA + S-adenosyl-L-methionine = a 5-methylcytidine in rRNA + S-adenosyl-L-homocysteine + H(+)</text>
        <dbReference type="Rhea" id="RHEA:61484"/>
        <dbReference type="Rhea" id="RHEA-COMP:15836"/>
        <dbReference type="Rhea" id="RHEA-COMP:15837"/>
        <dbReference type="ChEBI" id="CHEBI:15378"/>
        <dbReference type="ChEBI" id="CHEBI:57856"/>
        <dbReference type="ChEBI" id="CHEBI:59789"/>
        <dbReference type="ChEBI" id="CHEBI:74483"/>
        <dbReference type="ChEBI" id="CHEBI:82748"/>
    </reaction>
</comment>
<evidence type="ECO:0000256" key="4">
    <source>
        <dbReference type="ARBA" id="ARBA00022679"/>
    </source>
</evidence>
<evidence type="ECO:0000256" key="9">
    <source>
        <dbReference type="ARBA" id="ARBA00042050"/>
    </source>
</evidence>